<sequence>SSPWAFTHAVHPANRRRNRYSNVLPWDRTRVKLETLLGGSDYINALFLRLADKTYIATQGPIPPTIHHFWAMCFNQAVKDNVNTILIVMLTPLVEHDIVKCAQYWPTADEPVMRLGAGLKKENLAYGDLKLKWRASEQKEHFMVSRFSLTSGSVSKTVLHYYYGEWVDAMPPSRMGPLAALVQEIDRARKACPGLVPVIHCSAGVGRTGTLVAYDYFTGLKLLPHSEDPVFETILALREQRMMMIQTLQQYHFLYGVVEDIAAE</sequence>
<dbReference type="PROSITE" id="PS50055">
    <property type="entry name" value="TYR_PHOSPHATASE_PTP"/>
    <property type="match status" value="1"/>
</dbReference>
<feature type="non-terminal residue" evidence="4">
    <location>
        <position position="1"/>
    </location>
</feature>
<dbReference type="InterPro" id="IPR000387">
    <property type="entry name" value="Tyr_Pase_dom"/>
</dbReference>
<feature type="domain" description="Tyrosine-protein phosphatase" evidence="2">
    <location>
        <begin position="1"/>
        <end position="261"/>
    </location>
</feature>
<dbReference type="AlphaFoldDB" id="A0A4P9ZBJ5"/>
<dbReference type="PANTHER" id="PTHR19134:SF449">
    <property type="entry name" value="TYROSINE-PROTEIN PHOSPHATASE 1"/>
    <property type="match status" value="1"/>
</dbReference>
<feature type="domain" description="Tyrosine specific protein phosphatases" evidence="3">
    <location>
        <begin position="179"/>
        <end position="252"/>
    </location>
</feature>
<dbReference type="PANTHER" id="PTHR19134">
    <property type="entry name" value="RECEPTOR-TYPE TYROSINE-PROTEIN PHOSPHATASE"/>
    <property type="match status" value="1"/>
</dbReference>
<dbReference type="GO" id="GO:0004725">
    <property type="term" value="F:protein tyrosine phosphatase activity"/>
    <property type="evidence" value="ECO:0007669"/>
    <property type="project" value="InterPro"/>
</dbReference>
<comment type="similarity">
    <text evidence="1">Belongs to the protein-tyrosine phosphatase family. Non-receptor class subfamily.</text>
</comment>
<dbReference type="InterPro" id="IPR016130">
    <property type="entry name" value="Tyr_Pase_AS"/>
</dbReference>
<reference evidence="5" key="1">
    <citation type="journal article" date="2018" name="Nat. Microbiol.">
        <title>Leveraging single-cell genomics to expand the fungal tree of life.</title>
        <authorList>
            <person name="Ahrendt S.R."/>
            <person name="Quandt C.A."/>
            <person name="Ciobanu D."/>
            <person name="Clum A."/>
            <person name="Salamov A."/>
            <person name="Andreopoulos B."/>
            <person name="Cheng J.F."/>
            <person name="Woyke T."/>
            <person name="Pelin A."/>
            <person name="Henrissat B."/>
            <person name="Reynolds N.K."/>
            <person name="Benny G.L."/>
            <person name="Smith M.E."/>
            <person name="James T.Y."/>
            <person name="Grigoriev I.V."/>
        </authorList>
    </citation>
    <scope>NUCLEOTIDE SEQUENCE [LARGE SCALE GENOMIC DNA]</scope>
    <source>
        <strain evidence="5">Baker2002</strain>
    </source>
</reference>
<organism evidence="4 5">
    <name type="scientific">Metschnikowia bicuspidata</name>
    <dbReference type="NCBI Taxonomy" id="27322"/>
    <lineage>
        <taxon>Eukaryota</taxon>
        <taxon>Fungi</taxon>
        <taxon>Dikarya</taxon>
        <taxon>Ascomycota</taxon>
        <taxon>Saccharomycotina</taxon>
        <taxon>Pichiomycetes</taxon>
        <taxon>Metschnikowiaceae</taxon>
        <taxon>Metschnikowia</taxon>
    </lineage>
</organism>
<dbReference type="InterPro" id="IPR050348">
    <property type="entry name" value="Protein-Tyr_Phosphatase"/>
</dbReference>
<dbReference type="PRINTS" id="PR00700">
    <property type="entry name" value="PRTYPHPHTASE"/>
</dbReference>
<dbReference type="InterPro" id="IPR003595">
    <property type="entry name" value="Tyr_Pase_cat"/>
</dbReference>
<protein>
    <submittedName>
        <fullName evidence="4">Receptor/non-receptor type protein-tyrosine phosphatase</fullName>
    </submittedName>
</protein>
<evidence type="ECO:0000256" key="1">
    <source>
        <dbReference type="ARBA" id="ARBA00009649"/>
    </source>
</evidence>
<dbReference type="Gene3D" id="3.90.190.10">
    <property type="entry name" value="Protein tyrosine phosphatase superfamily"/>
    <property type="match status" value="1"/>
</dbReference>
<keyword evidence="4" id="KW-0675">Receptor</keyword>
<accession>A0A4P9ZBJ5</accession>
<feature type="non-terminal residue" evidence="4">
    <location>
        <position position="264"/>
    </location>
</feature>
<dbReference type="EMBL" id="ML004463">
    <property type="protein sequence ID" value="RKP30216.1"/>
    <property type="molecule type" value="Genomic_DNA"/>
</dbReference>
<dbReference type="InterPro" id="IPR029021">
    <property type="entry name" value="Prot-tyrosine_phosphatase-like"/>
</dbReference>
<dbReference type="Pfam" id="PF00102">
    <property type="entry name" value="Y_phosphatase"/>
    <property type="match status" value="1"/>
</dbReference>
<dbReference type="PROSITE" id="PS50056">
    <property type="entry name" value="TYR_PHOSPHATASE_2"/>
    <property type="match status" value="1"/>
</dbReference>
<dbReference type="PROSITE" id="PS00383">
    <property type="entry name" value="TYR_PHOSPHATASE_1"/>
    <property type="match status" value="1"/>
</dbReference>
<dbReference type="SUPFAM" id="SSF52799">
    <property type="entry name" value="(Phosphotyrosine protein) phosphatases II"/>
    <property type="match status" value="1"/>
</dbReference>
<evidence type="ECO:0000259" key="3">
    <source>
        <dbReference type="PROSITE" id="PS50056"/>
    </source>
</evidence>
<dbReference type="SMART" id="SM00194">
    <property type="entry name" value="PTPc"/>
    <property type="match status" value="1"/>
</dbReference>
<name>A0A4P9ZBJ5_9ASCO</name>
<dbReference type="OrthoDB" id="10253954at2759"/>
<dbReference type="SMART" id="SM00404">
    <property type="entry name" value="PTPc_motif"/>
    <property type="match status" value="1"/>
</dbReference>
<evidence type="ECO:0000259" key="2">
    <source>
        <dbReference type="PROSITE" id="PS50055"/>
    </source>
</evidence>
<evidence type="ECO:0000313" key="4">
    <source>
        <dbReference type="EMBL" id="RKP30216.1"/>
    </source>
</evidence>
<evidence type="ECO:0000313" key="5">
    <source>
        <dbReference type="Proteomes" id="UP000268321"/>
    </source>
</evidence>
<keyword evidence="5" id="KW-1185">Reference proteome</keyword>
<gene>
    <name evidence="4" type="ORF">METBISCDRAFT_9639</name>
</gene>
<dbReference type="Proteomes" id="UP000268321">
    <property type="component" value="Unassembled WGS sequence"/>
</dbReference>
<dbReference type="InterPro" id="IPR000242">
    <property type="entry name" value="PTP_cat"/>
</dbReference>
<proteinExistence type="inferred from homology"/>